<gene>
    <name evidence="2" type="ORF">GL267_11465</name>
</gene>
<evidence type="ECO:0000313" key="2">
    <source>
        <dbReference type="EMBL" id="NDU43226.1"/>
    </source>
</evidence>
<comment type="caution">
    <text evidence="2">The sequence shown here is derived from an EMBL/GenBank/DDBJ whole genome shotgun (WGS) entry which is preliminary data.</text>
</comment>
<evidence type="ECO:0000256" key="1">
    <source>
        <dbReference type="SAM" id="SignalP"/>
    </source>
</evidence>
<proteinExistence type="predicted"/>
<keyword evidence="1" id="KW-0732">Signal</keyword>
<dbReference type="RefSeq" id="WP_163098448.1">
    <property type="nucleotide sequence ID" value="NZ_CP127523.1"/>
</dbReference>
<protein>
    <submittedName>
        <fullName evidence="2">Uncharacterized protein</fullName>
    </submittedName>
</protein>
<organism evidence="2">
    <name type="scientific">Acidithiobacillus ferrianus</name>
    <dbReference type="NCBI Taxonomy" id="2678518"/>
    <lineage>
        <taxon>Bacteria</taxon>
        <taxon>Pseudomonadati</taxon>
        <taxon>Pseudomonadota</taxon>
        <taxon>Acidithiobacillia</taxon>
        <taxon>Acidithiobacillales</taxon>
        <taxon>Acidithiobacillaceae</taxon>
        <taxon>Acidithiobacillus</taxon>
    </lineage>
</organism>
<name>A0A845U756_9PROT</name>
<accession>A0A845U756</accession>
<sequence>MKTRLTPIAIAITTFCLSPLALAGAYVQGDQVSALNQGVAGFNAPNNSTVNGQSLRGATGNIGVNVASGMQNQQANTTAIASNSNIDDVAASSAYMTTGQVAIFNFALQGLTGANSAVMEGGALENASGNLNVNITSGIFNQQRNSMSLATKAQSDGAFTTAFTTQMSVLNADLTGYMANHAWLGGDALLGATGNLGVNIASGLSNQQGNALSVAHATNTDSEGYGLTSSALLNSNQGLGGTVAYQGIPFFFFNYMHNHAGLGSTALKNASGNIGVNIAAGGLNQQGNSTAISALTDASNSQDVASAGAGVNQVSMGNRVMDTGVTDTAIINGQAGMGASGNIGINMAAGVGNQQQNGLALAVVASKNAMGSATAPVTQVAAFNGGSTILSSYTAGLGGHALQNATGNIGVNVSSGNNNQQANTLAIASVQ</sequence>
<dbReference type="EMBL" id="WNJL01000037">
    <property type="protein sequence ID" value="NDU43226.1"/>
    <property type="molecule type" value="Genomic_DNA"/>
</dbReference>
<feature type="signal peptide" evidence="1">
    <location>
        <begin position="1"/>
        <end position="23"/>
    </location>
</feature>
<dbReference type="AlphaFoldDB" id="A0A845U756"/>
<reference evidence="2" key="1">
    <citation type="submission" date="2019-11" db="EMBL/GenBank/DDBJ databases">
        <title>Acidithiobacillus ferrianus sp. nov.: a facultatively anaerobic and extremely acidophilic chemolithoautotroph.</title>
        <authorList>
            <person name="Norris P.R."/>
            <person name="Falagan C."/>
            <person name="Moya-Beltran A."/>
            <person name="Castro M."/>
            <person name="Quatrini R."/>
            <person name="Johnson D.B."/>
        </authorList>
    </citation>
    <scope>NUCLEOTIDE SEQUENCE [LARGE SCALE GENOMIC DNA]</scope>
    <source>
        <strain evidence="2">MG</strain>
    </source>
</reference>
<feature type="chain" id="PRO_5032975920" evidence="1">
    <location>
        <begin position="24"/>
        <end position="431"/>
    </location>
</feature>